<dbReference type="RefSeq" id="WP_096344506.1">
    <property type="nucleotide sequence ID" value="NZ_NWMW01000003.1"/>
</dbReference>
<dbReference type="Gene3D" id="3.40.50.300">
    <property type="entry name" value="P-loop containing nucleotide triphosphate hydrolases"/>
    <property type="match status" value="1"/>
</dbReference>
<name>A0A2A4AXU4_9SPHN</name>
<evidence type="ECO:0000313" key="2">
    <source>
        <dbReference type="Proteomes" id="UP000218366"/>
    </source>
</evidence>
<sequence length="174" mass="18620">MTLLLLHGPPASGKLTIGRIVAERTGFALFHNHLVVDAVTALFPFGSEPFVRLREATWLALLGEAAAAGRDTIFTFAPEPTVTQAFIPTLAEAWHKAGRRTLVVALTIDVAEQERRLVEADRRAFGKLTDVELLRGLRSEMAACGAVMPPADLTIDTGNVPPDKAASRIVAAIG</sequence>
<gene>
    <name evidence="1" type="ORF">COC42_16795</name>
</gene>
<dbReference type="EMBL" id="NWMW01000003">
    <property type="protein sequence ID" value="PCD01763.1"/>
    <property type="molecule type" value="Genomic_DNA"/>
</dbReference>
<reference evidence="1 2" key="1">
    <citation type="submission" date="2017-09" db="EMBL/GenBank/DDBJ databases">
        <title>Sphingomonas spermidinifaciens 9NM-10, whole genome shotgun sequence.</title>
        <authorList>
            <person name="Feng G."/>
            <person name="Zhu H."/>
        </authorList>
    </citation>
    <scope>NUCLEOTIDE SEQUENCE [LARGE SCALE GENOMIC DNA]</scope>
    <source>
        <strain evidence="1 2">9NM-10</strain>
    </source>
</reference>
<keyword evidence="1" id="KW-0808">Transferase</keyword>
<keyword evidence="1" id="KW-0418">Kinase</keyword>
<dbReference type="Proteomes" id="UP000218366">
    <property type="component" value="Unassembled WGS sequence"/>
</dbReference>
<keyword evidence="2" id="KW-1185">Reference proteome</keyword>
<dbReference type="AlphaFoldDB" id="A0A2A4AXU4"/>
<evidence type="ECO:0000313" key="1">
    <source>
        <dbReference type="EMBL" id="PCD01763.1"/>
    </source>
</evidence>
<dbReference type="GO" id="GO:0016301">
    <property type="term" value="F:kinase activity"/>
    <property type="evidence" value="ECO:0007669"/>
    <property type="project" value="UniProtKB-KW"/>
</dbReference>
<accession>A0A2A4AXU4</accession>
<dbReference type="OrthoDB" id="193997at2"/>
<proteinExistence type="predicted"/>
<dbReference type="SUPFAM" id="SSF52540">
    <property type="entry name" value="P-loop containing nucleoside triphosphate hydrolases"/>
    <property type="match status" value="1"/>
</dbReference>
<dbReference type="InterPro" id="IPR027417">
    <property type="entry name" value="P-loop_NTPase"/>
</dbReference>
<protein>
    <submittedName>
        <fullName evidence="1">Shikimate kinase</fullName>
    </submittedName>
</protein>
<organism evidence="1 2">
    <name type="scientific">Sphingomonas spermidinifaciens</name>
    <dbReference type="NCBI Taxonomy" id="1141889"/>
    <lineage>
        <taxon>Bacteria</taxon>
        <taxon>Pseudomonadati</taxon>
        <taxon>Pseudomonadota</taxon>
        <taxon>Alphaproteobacteria</taxon>
        <taxon>Sphingomonadales</taxon>
        <taxon>Sphingomonadaceae</taxon>
        <taxon>Sphingomonas</taxon>
    </lineage>
</organism>
<comment type="caution">
    <text evidence="1">The sequence shown here is derived from an EMBL/GenBank/DDBJ whole genome shotgun (WGS) entry which is preliminary data.</text>
</comment>